<evidence type="ECO:0000313" key="3">
    <source>
        <dbReference type="Proteomes" id="UP001060261"/>
    </source>
</evidence>
<dbReference type="Proteomes" id="UP001060261">
    <property type="component" value="Chromosome"/>
</dbReference>
<dbReference type="EMBL" id="CP104213">
    <property type="protein sequence ID" value="UWX64776.1"/>
    <property type="molecule type" value="Genomic_DNA"/>
</dbReference>
<sequence>MPDLLPALKQAEAEGDINTVLARQLDHAGVKYIEEHRFHPPRRWRLDFYFPVWRLAVEIEGLNHRKRDRYGRDLEKYNTLSADAVFLLRFTAPQVHDETALHEILAYLEAHP</sequence>
<keyword evidence="2" id="KW-0378">Hydrolase</keyword>
<name>A0ABY5YKV9_9DEIO</name>
<keyword evidence="3" id="KW-1185">Reference proteome</keyword>
<dbReference type="RefSeq" id="WP_260561037.1">
    <property type="nucleotide sequence ID" value="NZ_CP104213.1"/>
</dbReference>
<reference evidence="2" key="1">
    <citation type="submission" date="2022-09" db="EMBL/GenBank/DDBJ databases">
        <title>genome sequence of Deinococcus rubellus.</title>
        <authorList>
            <person name="Srinivasan S."/>
        </authorList>
    </citation>
    <scope>NUCLEOTIDE SEQUENCE</scope>
    <source>
        <strain evidence="2">Ant6</strain>
    </source>
</reference>
<evidence type="ECO:0000313" key="2">
    <source>
        <dbReference type="EMBL" id="UWX64776.1"/>
    </source>
</evidence>
<dbReference type="Gene3D" id="3.40.960.10">
    <property type="entry name" value="VSR Endonuclease"/>
    <property type="match status" value="1"/>
</dbReference>
<dbReference type="InterPro" id="IPR007569">
    <property type="entry name" value="DUF559"/>
</dbReference>
<proteinExistence type="predicted"/>
<protein>
    <submittedName>
        <fullName evidence="2">Endonuclease domain-containing protein</fullName>
    </submittedName>
</protein>
<keyword evidence="2" id="KW-0255">Endonuclease</keyword>
<feature type="domain" description="DUF559" evidence="1">
    <location>
        <begin position="23"/>
        <end position="108"/>
    </location>
</feature>
<dbReference type="GO" id="GO:0004519">
    <property type="term" value="F:endonuclease activity"/>
    <property type="evidence" value="ECO:0007669"/>
    <property type="project" value="UniProtKB-KW"/>
</dbReference>
<accession>A0ABY5YKV9</accession>
<keyword evidence="2" id="KW-0540">Nuclease</keyword>
<evidence type="ECO:0000259" key="1">
    <source>
        <dbReference type="Pfam" id="PF04480"/>
    </source>
</evidence>
<gene>
    <name evidence="2" type="ORF">N0D28_03695</name>
</gene>
<organism evidence="2 3">
    <name type="scientific">Deinococcus rubellus</name>
    <dbReference type="NCBI Taxonomy" id="1889240"/>
    <lineage>
        <taxon>Bacteria</taxon>
        <taxon>Thermotogati</taxon>
        <taxon>Deinococcota</taxon>
        <taxon>Deinococci</taxon>
        <taxon>Deinococcales</taxon>
        <taxon>Deinococcaceae</taxon>
        <taxon>Deinococcus</taxon>
    </lineage>
</organism>
<dbReference type="Pfam" id="PF04480">
    <property type="entry name" value="DUF559"/>
    <property type="match status" value="1"/>
</dbReference>